<dbReference type="SUPFAM" id="SSF52540">
    <property type="entry name" value="P-loop containing nucleoside triphosphate hydrolases"/>
    <property type="match status" value="1"/>
</dbReference>
<accession>A0ABT8WQD4</accession>
<organism evidence="5 6">
    <name type="scientific">Flavivirga jejuensis</name>
    <dbReference type="NCBI Taxonomy" id="870487"/>
    <lineage>
        <taxon>Bacteria</taxon>
        <taxon>Pseudomonadati</taxon>
        <taxon>Bacteroidota</taxon>
        <taxon>Flavobacteriia</taxon>
        <taxon>Flavobacteriales</taxon>
        <taxon>Flavobacteriaceae</taxon>
        <taxon>Flavivirga</taxon>
    </lineage>
</organism>
<dbReference type="PANTHER" id="PTHR23073">
    <property type="entry name" value="26S PROTEASOME REGULATORY SUBUNIT"/>
    <property type="match status" value="1"/>
</dbReference>
<evidence type="ECO:0000313" key="6">
    <source>
        <dbReference type="Proteomes" id="UP001176806"/>
    </source>
</evidence>
<dbReference type="InterPro" id="IPR003593">
    <property type="entry name" value="AAA+_ATPase"/>
</dbReference>
<name>A0ABT8WQD4_9FLAO</name>
<reference evidence="5" key="1">
    <citation type="submission" date="2023-07" db="EMBL/GenBank/DDBJ databases">
        <title>Two novel species in the genus Flavivirga.</title>
        <authorList>
            <person name="Kwon K."/>
        </authorList>
    </citation>
    <scope>NUCLEOTIDE SEQUENCE</scope>
    <source>
        <strain evidence="5">KACC 14158</strain>
    </source>
</reference>
<evidence type="ECO:0000313" key="5">
    <source>
        <dbReference type="EMBL" id="MDO5975204.1"/>
    </source>
</evidence>
<keyword evidence="3 5" id="KW-0067">ATP-binding</keyword>
<dbReference type="Pfam" id="PF00004">
    <property type="entry name" value="AAA"/>
    <property type="match status" value="1"/>
</dbReference>
<dbReference type="Proteomes" id="UP001176806">
    <property type="component" value="Unassembled WGS sequence"/>
</dbReference>
<evidence type="ECO:0000259" key="4">
    <source>
        <dbReference type="SMART" id="SM00382"/>
    </source>
</evidence>
<keyword evidence="6" id="KW-1185">Reference proteome</keyword>
<proteinExistence type="inferred from homology"/>
<protein>
    <submittedName>
        <fullName evidence="5">ATP-binding protein</fullName>
    </submittedName>
</protein>
<dbReference type="SMART" id="SM00382">
    <property type="entry name" value="AAA"/>
    <property type="match status" value="1"/>
</dbReference>
<evidence type="ECO:0000256" key="3">
    <source>
        <dbReference type="ARBA" id="ARBA00022840"/>
    </source>
</evidence>
<comment type="caution">
    <text evidence="5">The sequence shown here is derived from an EMBL/GenBank/DDBJ whole genome shotgun (WGS) entry which is preliminary data.</text>
</comment>
<sequence>MITTEINNNINILFSFLKEVILWRLENLEISFDEEAPKIDLTALPATTITSFLINRKVSQWELVTFLIALSPNIKPSFLLDCIAEAFPNGTDLPQFGGVKGKQHRGIIPTGETIQFILGGNNTQDRIQCMSLFSATSTLEKRKVLFLEKALPGEPVMSGKVLLYPESFSLATTGVVPPPKMSAQFPAEKLETGLAWEDLVLNDSTSNEVKELKIWLKHSVTFLEDWGMKNRVKSGFRVLFHGPPGTGKTLTASLLGKYINRDVFRIDLSTVVSKYIGETEKNLSNLFDKAAHKDWILFFDEADAIFGKRTNVKDAHDKYANQEVSYLLQRVESHSGLVILATNFKENIDEAFMRRFQSICEFHLPASKERLILWQSNLPKQLKLDHTINLGEIAEKYEVSGSNIMNIIQHCSLKVLNLNSTVLTLEILLEGIKKEYIKEGRLF</sequence>
<comment type="similarity">
    <text evidence="1">Belongs to the AAA ATPase family.</text>
</comment>
<dbReference type="InterPro" id="IPR003959">
    <property type="entry name" value="ATPase_AAA_core"/>
</dbReference>
<keyword evidence="2" id="KW-0547">Nucleotide-binding</keyword>
<evidence type="ECO:0000256" key="2">
    <source>
        <dbReference type="ARBA" id="ARBA00022741"/>
    </source>
</evidence>
<dbReference type="Gene3D" id="3.40.50.300">
    <property type="entry name" value="P-loop containing nucleotide triphosphate hydrolases"/>
    <property type="match status" value="1"/>
</dbReference>
<dbReference type="GO" id="GO:0005524">
    <property type="term" value="F:ATP binding"/>
    <property type="evidence" value="ECO:0007669"/>
    <property type="project" value="UniProtKB-KW"/>
</dbReference>
<dbReference type="InterPro" id="IPR050221">
    <property type="entry name" value="26S_Proteasome_ATPase"/>
</dbReference>
<gene>
    <name evidence="5" type="ORF">Q4Q40_13485</name>
</gene>
<dbReference type="EMBL" id="JAUOEL010000004">
    <property type="protein sequence ID" value="MDO5975204.1"/>
    <property type="molecule type" value="Genomic_DNA"/>
</dbReference>
<dbReference type="CDD" id="cd19481">
    <property type="entry name" value="RecA-like_protease"/>
    <property type="match status" value="1"/>
</dbReference>
<dbReference type="RefSeq" id="WP_303302377.1">
    <property type="nucleotide sequence ID" value="NZ_BAABDA010000035.1"/>
</dbReference>
<feature type="domain" description="AAA+ ATPase" evidence="4">
    <location>
        <begin position="234"/>
        <end position="366"/>
    </location>
</feature>
<evidence type="ECO:0000256" key="1">
    <source>
        <dbReference type="ARBA" id="ARBA00006914"/>
    </source>
</evidence>
<dbReference type="InterPro" id="IPR027417">
    <property type="entry name" value="P-loop_NTPase"/>
</dbReference>